<dbReference type="CDD" id="cd04688">
    <property type="entry name" value="NUDIX_Hydrolase"/>
    <property type="match status" value="1"/>
</dbReference>
<evidence type="ECO:0000256" key="2">
    <source>
        <dbReference type="ARBA" id="ARBA00022801"/>
    </source>
</evidence>
<evidence type="ECO:0000259" key="3">
    <source>
        <dbReference type="PROSITE" id="PS51462"/>
    </source>
</evidence>
<dbReference type="PROSITE" id="PS51462">
    <property type="entry name" value="NUDIX"/>
    <property type="match status" value="1"/>
</dbReference>
<dbReference type="SUPFAM" id="SSF55811">
    <property type="entry name" value="Nudix"/>
    <property type="match status" value="1"/>
</dbReference>
<gene>
    <name evidence="4" type="ORF">QOZ93_002005</name>
</gene>
<dbReference type="PROSITE" id="PS00893">
    <property type="entry name" value="NUDIX_BOX"/>
    <property type="match status" value="1"/>
</dbReference>
<keyword evidence="2" id="KW-0378">Hydrolase</keyword>
<evidence type="ECO:0000256" key="1">
    <source>
        <dbReference type="ARBA" id="ARBA00001946"/>
    </source>
</evidence>
<dbReference type="Gene3D" id="3.90.79.10">
    <property type="entry name" value="Nucleoside Triphosphate Pyrophosphohydrolase"/>
    <property type="match status" value="1"/>
</dbReference>
<accession>A0ABU0JT37</accession>
<organism evidence="4 5">
    <name type="scientific">Hathewaya limosa</name>
    <name type="common">Clostridium limosum</name>
    <dbReference type="NCBI Taxonomy" id="1536"/>
    <lineage>
        <taxon>Bacteria</taxon>
        <taxon>Bacillati</taxon>
        <taxon>Bacillota</taxon>
        <taxon>Clostridia</taxon>
        <taxon>Eubacteriales</taxon>
        <taxon>Clostridiaceae</taxon>
        <taxon>Hathewaya</taxon>
    </lineage>
</organism>
<dbReference type="InterPro" id="IPR020084">
    <property type="entry name" value="NUDIX_hydrolase_CS"/>
</dbReference>
<dbReference type="Proteomes" id="UP001224418">
    <property type="component" value="Unassembled WGS sequence"/>
</dbReference>
<dbReference type="InterPro" id="IPR015797">
    <property type="entry name" value="NUDIX_hydrolase-like_dom_sf"/>
</dbReference>
<dbReference type="PANTHER" id="PTHR43046:SF14">
    <property type="entry name" value="MUTT_NUDIX FAMILY PROTEIN"/>
    <property type="match status" value="1"/>
</dbReference>
<dbReference type="EMBL" id="JAUSWN010000016">
    <property type="protein sequence ID" value="MDQ0480257.1"/>
    <property type="molecule type" value="Genomic_DNA"/>
</dbReference>
<proteinExistence type="predicted"/>
<dbReference type="RefSeq" id="WP_307356131.1">
    <property type="nucleotide sequence ID" value="NZ_BAAACJ010000055.1"/>
</dbReference>
<feature type="domain" description="Nudix hydrolase" evidence="3">
    <location>
        <begin position="1"/>
        <end position="145"/>
    </location>
</feature>
<dbReference type="PANTHER" id="PTHR43046">
    <property type="entry name" value="GDP-MANNOSE MANNOSYL HYDROLASE"/>
    <property type="match status" value="1"/>
</dbReference>
<comment type="caution">
    <text evidence="4">The sequence shown here is derived from an EMBL/GenBank/DDBJ whole genome shotgun (WGS) entry which is preliminary data.</text>
</comment>
<name>A0ABU0JT37_HATLI</name>
<comment type="cofactor">
    <cofactor evidence="1">
        <name>Mg(2+)</name>
        <dbReference type="ChEBI" id="CHEBI:18420"/>
    </cofactor>
</comment>
<dbReference type="Pfam" id="PF00293">
    <property type="entry name" value="NUDIX"/>
    <property type="match status" value="1"/>
</dbReference>
<sequence length="156" mass="18900">MIVIKEDGIRFNYRNVGIAIKDNKVLLHKPEEYEFWALPEGRCELLETSIETIKREFLEELGEEITVEKLVWVVENFFEIKNEKYHEISMYYMIKFCDESEIYKHKEIKGIEDDKKLIFKWFDINELEKQPIQPTFIKDELKCISDNIKHIIHKEI</sequence>
<evidence type="ECO:0000313" key="4">
    <source>
        <dbReference type="EMBL" id="MDQ0480257.1"/>
    </source>
</evidence>
<protein>
    <submittedName>
        <fullName evidence="4">ADP-ribose pyrophosphatase YjhB (NUDIX family)</fullName>
    </submittedName>
</protein>
<keyword evidence="5" id="KW-1185">Reference proteome</keyword>
<dbReference type="InterPro" id="IPR000086">
    <property type="entry name" value="NUDIX_hydrolase_dom"/>
</dbReference>
<reference evidence="4 5" key="1">
    <citation type="submission" date="2023-07" db="EMBL/GenBank/DDBJ databases">
        <title>Genomic Encyclopedia of Type Strains, Phase IV (KMG-IV): sequencing the most valuable type-strain genomes for metagenomic binning, comparative biology and taxonomic classification.</title>
        <authorList>
            <person name="Goeker M."/>
        </authorList>
    </citation>
    <scope>NUCLEOTIDE SEQUENCE [LARGE SCALE GENOMIC DNA]</scope>
    <source>
        <strain evidence="4 5">DSM 1400</strain>
    </source>
</reference>
<evidence type="ECO:0000313" key="5">
    <source>
        <dbReference type="Proteomes" id="UP001224418"/>
    </source>
</evidence>